<gene>
    <name evidence="3" type="ORF">Cob_v007046</name>
</gene>
<dbReference type="OrthoDB" id="4812989at2759"/>
<dbReference type="EMBL" id="AMCV02000018">
    <property type="protein sequence ID" value="TDZ20141.1"/>
    <property type="molecule type" value="Genomic_DNA"/>
</dbReference>
<sequence length="460" mass="51364">MRVLTTALLAAFTVSVSALPSPPPPHSFLRPPVYAFKNSAVDVATDVEPKAQIKKESPPDDFEDFPRIESRDEALVDNSEALPNVKARSEQDLDSQLDVEVEARAEDLRDPGVPILGTRSEEIQPASELKTRAEPLQEDGALPDTQSRSLELPETGSQQPQIQARRAPHSPIKTRRDAHNDVDNHWLAPGVSTEDEQKYKDNLAKLAAGNCGQGCHDSINSFQSRNSKANNGYPPVITAADEKKYKDNLAKLAAGDCGQGCHDSIASFQSRNSKIKNGYYDHHDVNNDNYDFHTVSRSVLHDPVDTTDRHGSGLSRAERGERNTVFDDQKYQENLAKQRNHACGQGCLDSINSYQSVASLQSKQRKLDEINNKDYHDRQRQYNKEGVGYTTLPDGRKIIHNTPADDLKHEINHVKEDFHQCGQGCVDSQNHYHHIAHEDHVRHEQSVNSKKSKSNSKNSH</sequence>
<feature type="signal peptide" evidence="2">
    <location>
        <begin position="1"/>
        <end position="18"/>
    </location>
</feature>
<keyword evidence="2" id="KW-0732">Signal</keyword>
<reference evidence="4" key="1">
    <citation type="journal article" date="2013" name="New Phytol.">
        <title>Comparative genomic and transcriptomic analyses reveal the hemibiotrophic stage shift of Colletotrichum fungi.</title>
        <authorList>
            <person name="Gan P."/>
            <person name="Ikeda K."/>
            <person name="Irieda H."/>
            <person name="Narusaka M."/>
            <person name="O'Connell R.J."/>
            <person name="Narusaka Y."/>
            <person name="Takano Y."/>
            <person name="Kubo Y."/>
            <person name="Shirasu K."/>
        </authorList>
    </citation>
    <scope>NUCLEOTIDE SEQUENCE [LARGE SCALE GENOMIC DNA]</scope>
    <source>
        <strain evidence="4">104-T / ATCC 96160 / CBS 514.97 / LARS 414 / MAFF 240422</strain>
    </source>
</reference>
<dbReference type="Proteomes" id="UP000014480">
    <property type="component" value="Unassembled WGS sequence"/>
</dbReference>
<evidence type="ECO:0000313" key="4">
    <source>
        <dbReference type="Proteomes" id="UP000014480"/>
    </source>
</evidence>
<dbReference type="HOGENOM" id="CLU_594481_0_0_1"/>
<keyword evidence="4" id="KW-1185">Reference proteome</keyword>
<protein>
    <submittedName>
        <fullName evidence="3">Uncharacterized protein</fullName>
    </submittedName>
</protein>
<feature type="region of interest" description="Disordered" evidence="1">
    <location>
        <begin position="438"/>
        <end position="460"/>
    </location>
</feature>
<evidence type="ECO:0000256" key="2">
    <source>
        <dbReference type="SAM" id="SignalP"/>
    </source>
</evidence>
<feature type="chain" id="PRO_5043624020" evidence="2">
    <location>
        <begin position="19"/>
        <end position="460"/>
    </location>
</feature>
<feature type="compositionally biased region" description="Polar residues" evidence="1">
    <location>
        <begin position="144"/>
        <end position="162"/>
    </location>
</feature>
<dbReference type="AlphaFoldDB" id="N4ULT6"/>
<feature type="compositionally biased region" description="Basic residues" evidence="1">
    <location>
        <begin position="450"/>
        <end position="460"/>
    </location>
</feature>
<dbReference type="eggNOG" id="ENOG502SUER">
    <property type="taxonomic scope" value="Eukaryota"/>
</dbReference>
<dbReference type="STRING" id="1213857.N4ULT6"/>
<feature type="region of interest" description="Disordered" evidence="1">
    <location>
        <begin position="72"/>
        <end position="96"/>
    </location>
</feature>
<evidence type="ECO:0000313" key="3">
    <source>
        <dbReference type="EMBL" id="TDZ20141.1"/>
    </source>
</evidence>
<feature type="region of interest" description="Disordered" evidence="1">
    <location>
        <begin position="111"/>
        <end position="177"/>
    </location>
</feature>
<accession>N4ULT6</accession>
<organism evidence="3 4">
    <name type="scientific">Colletotrichum orbiculare (strain 104-T / ATCC 96160 / CBS 514.97 / LARS 414 / MAFF 240422)</name>
    <name type="common">Cucumber anthracnose fungus</name>
    <name type="synonym">Colletotrichum lagenarium</name>
    <dbReference type="NCBI Taxonomy" id="1213857"/>
    <lineage>
        <taxon>Eukaryota</taxon>
        <taxon>Fungi</taxon>
        <taxon>Dikarya</taxon>
        <taxon>Ascomycota</taxon>
        <taxon>Pezizomycotina</taxon>
        <taxon>Sordariomycetes</taxon>
        <taxon>Hypocreomycetidae</taxon>
        <taxon>Glomerellales</taxon>
        <taxon>Glomerellaceae</taxon>
        <taxon>Colletotrichum</taxon>
        <taxon>Colletotrichum orbiculare species complex</taxon>
    </lineage>
</organism>
<reference evidence="4" key="2">
    <citation type="journal article" date="2019" name="Mol. Plant Microbe Interact.">
        <title>Genome sequence resources for four phytopathogenic fungi from the Colletotrichum orbiculare species complex.</title>
        <authorList>
            <person name="Gan P."/>
            <person name="Tsushima A."/>
            <person name="Narusaka M."/>
            <person name="Narusaka Y."/>
            <person name="Takano Y."/>
            <person name="Kubo Y."/>
            <person name="Shirasu K."/>
        </authorList>
    </citation>
    <scope>GENOME REANNOTATION</scope>
    <source>
        <strain evidence="4">104-T / ATCC 96160 / CBS 514.97 / LARS 414 / MAFF 240422</strain>
    </source>
</reference>
<proteinExistence type="predicted"/>
<feature type="region of interest" description="Disordered" evidence="1">
    <location>
        <begin position="302"/>
        <end position="326"/>
    </location>
</feature>
<comment type="caution">
    <text evidence="3">The sequence shown here is derived from an EMBL/GenBank/DDBJ whole genome shotgun (WGS) entry which is preliminary data.</text>
</comment>
<evidence type="ECO:0000256" key="1">
    <source>
        <dbReference type="SAM" id="MobiDB-lite"/>
    </source>
</evidence>
<name>N4ULT6_COLOR</name>